<evidence type="ECO:0000256" key="7">
    <source>
        <dbReference type="SAM" id="Phobius"/>
    </source>
</evidence>
<gene>
    <name evidence="10" type="ORF">GCM10011320_49020</name>
</gene>
<dbReference type="InterPro" id="IPR003838">
    <property type="entry name" value="ABC3_permease_C"/>
</dbReference>
<proteinExistence type="predicted"/>
<dbReference type="Pfam" id="PF02687">
    <property type="entry name" value="FtsX"/>
    <property type="match status" value="1"/>
</dbReference>
<evidence type="ECO:0000313" key="10">
    <source>
        <dbReference type="EMBL" id="GGJ35462.1"/>
    </source>
</evidence>
<dbReference type="Proteomes" id="UP000661507">
    <property type="component" value="Unassembled WGS sequence"/>
</dbReference>
<name>A0A917L1M0_9PROT</name>
<evidence type="ECO:0000259" key="8">
    <source>
        <dbReference type="Pfam" id="PF02687"/>
    </source>
</evidence>
<reference evidence="10" key="2">
    <citation type="submission" date="2020-09" db="EMBL/GenBank/DDBJ databases">
        <authorList>
            <person name="Sun Q."/>
            <person name="Zhou Y."/>
        </authorList>
    </citation>
    <scope>NUCLEOTIDE SEQUENCE</scope>
    <source>
        <strain evidence="10">CGMCC 1.3617</strain>
    </source>
</reference>
<feature type="transmembrane region" description="Helical" evidence="7">
    <location>
        <begin position="304"/>
        <end position="327"/>
    </location>
</feature>
<dbReference type="PANTHER" id="PTHR43738:SF1">
    <property type="entry name" value="HEMIN TRANSPORT SYSTEM PERMEASE PROTEIN HRTB-RELATED"/>
    <property type="match status" value="1"/>
</dbReference>
<sequence>MNYLAWRDITANMMRFVLAAAGVGFLLTGSMGMLGLYRGVLHDALSTIEEIGADLWVVQGGRAGPFAEGSVVSATLDRRVEGVAGTTGVRRFVQNNLQFDIDGQRRRIAVTGLDFPKDQGAWLSLVEGRLLQAARGEAIADASLGLALGREVRLGRDLYRVVGITSGQVDMSGDGQLFVTIPDAMDIADSRTSETVLLDRAQGLGVSADRPSRIAAVIVTTLPGMSGDVARSIAAWGDVAVLSRDDQRSVLVDGRLWRLRLQILFFTVLLLTVTGVVIAMTIYNSTVEKLHEIAMLKLIGARDGFILSMILEQAVLIGLLAYGLALALSMLLFPHFPRRVVLLPEDLALIFGGLLLACGLGSWIGIARAMRVRAKEVLA</sequence>
<evidence type="ECO:0000256" key="6">
    <source>
        <dbReference type="ARBA" id="ARBA00023136"/>
    </source>
</evidence>
<feature type="transmembrane region" description="Helical" evidence="7">
    <location>
        <begin position="347"/>
        <end position="366"/>
    </location>
</feature>
<dbReference type="AlphaFoldDB" id="A0A917L1M0"/>
<evidence type="ECO:0000259" key="9">
    <source>
        <dbReference type="Pfam" id="PF12704"/>
    </source>
</evidence>
<evidence type="ECO:0000256" key="2">
    <source>
        <dbReference type="ARBA" id="ARBA00022448"/>
    </source>
</evidence>
<reference evidence="10" key="1">
    <citation type="journal article" date="2014" name="Int. J. Syst. Evol. Microbiol.">
        <title>Complete genome sequence of Corynebacterium casei LMG S-19264T (=DSM 44701T), isolated from a smear-ripened cheese.</title>
        <authorList>
            <consortium name="US DOE Joint Genome Institute (JGI-PGF)"/>
            <person name="Walter F."/>
            <person name="Albersmeier A."/>
            <person name="Kalinowski J."/>
            <person name="Ruckert C."/>
        </authorList>
    </citation>
    <scope>NUCLEOTIDE SEQUENCE</scope>
    <source>
        <strain evidence="10">CGMCC 1.3617</strain>
    </source>
</reference>
<keyword evidence="11" id="KW-1185">Reference proteome</keyword>
<organism evidence="10 11">
    <name type="scientific">Neoroseomonas lacus</name>
    <dbReference type="NCBI Taxonomy" id="287609"/>
    <lineage>
        <taxon>Bacteria</taxon>
        <taxon>Pseudomonadati</taxon>
        <taxon>Pseudomonadota</taxon>
        <taxon>Alphaproteobacteria</taxon>
        <taxon>Acetobacterales</taxon>
        <taxon>Acetobacteraceae</taxon>
        <taxon>Neoroseomonas</taxon>
    </lineage>
</organism>
<dbReference type="InterPro" id="IPR025857">
    <property type="entry name" value="MacB_PCD"/>
</dbReference>
<evidence type="ECO:0000313" key="11">
    <source>
        <dbReference type="Proteomes" id="UP000661507"/>
    </source>
</evidence>
<keyword evidence="6 7" id="KW-0472">Membrane</keyword>
<dbReference type="PANTHER" id="PTHR43738">
    <property type="entry name" value="ABC TRANSPORTER, MEMBRANE PROTEIN"/>
    <property type="match status" value="1"/>
</dbReference>
<evidence type="ECO:0000256" key="5">
    <source>
        <dbReference type="ARBA" id="ARBA00022989"/>
    </source>
</evidence>
<keyword evidence="3" id="KW-1003">Cell membrane</keyword>
<keyword evidence="4 7" id="KW-0812">Transmembrane</keyword>
<accession>A0A917L1M0</accession>
<dbReference type="GO" id="GO:0005886">
    <property type="term" value="C:plasma membrane"/>
    <property type="evidence" value="ECO:0007669"/>
    <property type="project" value="UniProtKB-SubCell"/>
</dbReference>
<evidence type="ECO:0000256" key="1">
    <source>
        <dbReference type="ARBA" id="ARBA00004651"/>
    </source>
</evidence>
<feature type="domain" description="MacB-like periplasmic core" evidence="9">
    <location>
        <begin position="17"/>
        <end position="216"/>
    </location>
</feature>
<feature type="domain" description="ABC3 transporter permease C-terminal" evidence="8">
    <location>
        <begin position="265"/>
        <end position="371"/>
    </location>
</feature>
<dbReference type="Pfam" id="PF12704">
    <property type="entry name" value="MacB_PCD"/>
    <property type="match status" value="1"/>
</dbReference>
<evidence type="ECO:0000256" key="4">
    <source>
        <dbReference type="ARBA" id="ARBA00022692"/>
    </source>
</evidence>
<evidence type="ECO:0000256" key="3">
    <source>
        <dbReference type="ARBA" id="ARBA00022475"/>
    </source>
</evidence>
<dbReference type="RefSeq" id="WP_229681549.1">
    <property type="nucleotide sequence ID" value="NZ_BMKW01000014.1"/>
</dbReference>
<protein>
    <submittedName>
        <fullName evidence="10">ABC transporter permease</fullName>
    </submittedName>
</protein>
<feature type="transmembrane region" description="Helical" evidence="7">
    <location>
        <begin position="263"/>
        <end position="283"/>
    </location>
</feature>
<comment type="caution">
    <text evidence="10">The sequence shown here is derived from an EMBL/GenBank/DDBJ whole genome shotgun (WGS) entry which is preliminary data.</text>
</comment>
<keyword evidence="2" id="KW-0813">Transport</keyword>
<keyword evidence="5 7" id="KW-1133">Transmembrane helix</keyword>
<dbReference type="EMBL" id="BMKW01000014">
    <property type="protein sequence ID" value="GGJ35462.1"/>
    <property type="molecule type" value="Genomic_DNA"/>
</dbReference>
<dbReference type="InterPro" id="IPR051125">
    <property type="entry name" value="ABC-4/HrtB_transporter"/>
</dbReference>
<comment type="subcellular location">
    <subcellularLocation>
        <location evidence="1">Cell membrane</location>
        <topology evidence="1">Multi-pass membrane protein</topology>
    </subcellularLocation>
</comment>